<comment type="caution">
    <text evidence="1">The sequence shown here is derived from an EMBL/GenBank/DDBJ whole genome shotgun (WGS) entry which is preliminary data.</text>
</comment>
<organism evidence="1 2">
    <name type="scientific">Leptospira mayottensis 200901122</name>
    <dbReference type="NCBI Taxonomy" id="1193010"/>
    <lineage>
        <taxon>Bacteria</taxon>
        <taxon>Pseudomonadati</taxon>
        <taxon>Spirochaetota</taxon>
        <taxon>Spirochaetia</taxon>
        <taxon>Leptospirales</taxon>
        <taxon>Leptospiraceae</taxon>
        <taxon>Leptospira</taxon>
    </lineage>
</organism>
<evidence type="ECO:0000313" key="1">
    <source>
        <dbReference type="EMBL" id="EKR99912.1"/>
    </source>
</evidence>
<evidence type="ECO:0000313" key="2">
    <source>
        <dbReference type="Proteomes" id="UP000001343"/>
    </source>
</evidence>
<dbReference type="AlphaFoldDB" id="A0AA87SWE5"/>
<dbReference type="EMBL" id="AKWM02000041">
    <property type="protein sequence ID" value="EKR99912.1"/>
    <property type="molecule type" value="Genomic_DNA"/>
</dbReference>
<dbReference type="Proteomes" id="UP000001343">
    <property type="component" value="Unassembled WGS sequence"/>
</dbReference>
<accession>A0AA87SWE5</accession>
<proteinExistence type="predicted"/>
<name>A0AA87SWE5_9LEPT</name>
<sequence>MLQIFFGENNEIERFYRRLTLVVNLVKAERKVRFIPMNLEDTEY</sequence>
<reference evidence="1 2" key="1">
    <citation type="journal article" date="2014" name="Int. J. Syst. Evol. Microbiol.">
        <title>Leptospira mayottensis sp. nov., a pathogenic species of the genus Leptospira isolated from humans.</title>
        <authorList>
            <person name="Bourhy P."/>
            <person name="Collet L."/>
            <person name="Brisse S."/>
            <person name="Picardeau M."/>
        </authorList>
    </citation>
    <scope>NUCLEOTIDE SEQUENCE [LARGE SCALE GENOMIC DNA]</scope>
    <source>
        <strain evidence="1 2">200901122</strain>
    </source>
</reference>
<protein>
    <submittedName>
        <fullName evidence="1">Uncharacterized protein</fullName>
    </submittedName>
</protein>
<gene>
    <name evidence="1" type="ORF">LEP1GSC125_3047</name>
</gene>